<evidence type="ECO:0000256" key="5">
    <source>
        <dbReference type="ARBA" id="ARBA00023136"/>
    </source>
</evidence>
<evidence type="ECO:0000256" key="6">
    <source>
        <dbReference type="ARBA" id="ARBA00023170"/>
    </source>
</evidence>
<proteinExistence type="predicted"/>
<dbReference type="Pfam" id="PF05462">
    <property type="entry name" value="Dicty_CAR"/>
    <property type="match status" value="1"/>
</dbReference>
<evidence type="ECO:0000256" key="2">
    <source>
        <dbReference type="ARBA" id="ARBA00022692"/>
    </source>
</evidence>
<dbReference type="PRINTS" id="PR02000">
    <property type="entry name" value="GCR1PLANT"/>
</dbReference>
<keyword evidence="6" id="KW-0675">Receptor</keyword>
<protein>
    <recommendedName>
        <fullName evidence="13">G-protein coupled receptors family 2 profile 2 domain-containing protein</fullName>
    </recommendedName>
</protein>
<evidence type="ECO:0000256" key="4">
    <source>
        <dbReference type="ARBA" id="ARBA00023040"/>
    </source>
</evidence>
<comment type="caution">
    <text evidence="11">The sequence shown here is derived from an EMBL/GenBank/DDBJ whole genome shotgun (WGS) entry which is preliminary data.</text>
</comment>
<feature type="transmembrane region" description="Helical" evidence="8">
    <location>
        <begin position="150"/>
        <end position="175"/>
    </location>
</feature>
<dbReference type="GO" id="GO:0004930">
    <property type="term" value="F:G protein-coupled receptor activity"/>
    <property type="evidence" value="ECO:0007669"/>
    <property type="project" value="UniProtKB-KW"/>
</dbReference>
<dbReference type="GO" id="GO:0007166">
    <property type="term" value="P:cell surface receptor signaling pathway"/>
    <property type="evidence" value="ECO:0007669"/>
    <property type="project" value="InterPro"/>
</dbReference>
<evidence type="ECO:0000313" key="12">
    <source>
        <dbReference type="Proteomes" id="UP000187209"/>
    </source>
</evidence>
<evidence type="ECO:0000256" key="8">
    <source>
        <dbReference type="SAM" id="Phobius"/>
    </source>
</evidence>
<organism evidence="11 12">
    <name type="scientific">Stentor coeruleus</name>
    <dbReference type="NCBI Taxonomy" id="5963"/>
    <lineage>
        <taxon>Eukaryota</taxon>
        <taxon>Sar</taxon>
        <taxon>Alveolata</taxon>
        <taxon>Ciliophora</taxon>
        <taxon>Postciliodesmatophora</taxon>
        <taxon>Heterotrichea</taxon>
        <taxon>Heterotrichida</taxon>
        <taxon>Stentoridae</taxon>
        <taxon>Stentor</taxon>
    </lineage>
</organism>
<name>A0A1R2B6T4_9CILI</name>
<gene>
    <name evidence="11" type="ORF">SteCoe_29065</name>
</gene>
<feature type="transmembrane region" description="Helical" evidence="8">
    <location>
        <begin position="112"/>
        <end position="130"/>
    </location>
</feature>
<keyword evidence="5 8" id="KW-0472">Membrane</keyword>
<comment type="subcellular location">
    <subcellularLocation>
        <location evidence="1">Membrane</location>
        <topology evidence="1">Multi-pass membrane protein</topology>
    </subcellularLocation>
</comment>
<feature type="transmembrane region" description="Helical" evidence="8">
    <location>
        <begin position="205"/>
        <end position="223"/>
    </location>
</feature>
<dbReference type="Gene3D" id="1.20.1070.10">
    <property type="entry name" value="Rhodopsin 7-helix transmembrane proteins"/>
    <property type="match status" value="1"/>
</dbReference>
<feature type="transmembrane region" description="Helical" evidence="8">
    <location>
        <begin position="235"/>
        <end position="257"/>
    </location>
</feature>
<evidence type="ECO:0000256" key="7">
    <source>
        <dbReference type="ARBA" id="ARBA00023224"/>
    </source>
</evidence>
<evidence type="ECO:0000256" key="3">
    <source>
        <dbReference type="ARBA" id="ARBA00022989"/>
    </source>
</evidence>
<keyword evidence="4" id="KW-0297">G-protein coupled receptor</keyword>
<dbReference type="PROSITE" id="PS50261">
    <property type="entry name" value="G_PROTEIN_RECEP_F2_4"/>
    <property type="match status" value="1"/>
</dbReference>
<dbReference type="Proteomes" id="UP000187209">
    <property type="component" value="Unassembled WGS sequence"/>
</dbReference>
<feature type="domain" description="G-protein coupled receptors family 1 profile" evidence="10">
    <location>
        <begin position="1"/>
        <end position="254"/>
    </location>
</feature>
<dbReference type="PANTHER" id="PTHR23112:SF0">
    <property type="entry name" value="TRANSMEMBRANE PROTEIN 116"/>
    <property type="match status" value="1"/>
</dbReference>
<dbReference type="SUPFAM" id="SSF81321">
    <property type="entry name" value="Family A G protein-coupled receptor-like"/>
    <property type="match status" value="1"/>
</dbReference>
<dbReference type="OrthoDB" id="299724at2759"/>
<evidence type="ECO:0000259" key="10">
    <source>
        <dbReference type="PROSITE" id="PS50262"/>
    </source>
</evidence>
<dbReference type="InterPro" id="IPR017452">
    <property type="entry name" value="GPCR_Rhodpsn_7TM"/>
</dbReference>
<evidence type="ECO:0000313" key="11">
    <source>
        <dbReference type="EMBL" id="OMJ72472.1"/>
    </source>
</evidence>
<keyword evidence="12" id="KW-1185">Reference proteome</keyword>
<keyword evidence="2 8" id="KW-0812">Transmembrane</keyword>
<dbReference type="PRINTS" id="PR02001">
    <property type="entry name" value="GCR1CAMPR"/>
</dbReference>
<dbReference type="InterPro" id="IPR022340">
    <property type="entry name" value="GPCR_GCR1_put"/>
</dbReference>
<reference evidence="11 12" key="1">
    <citation type="submission" date="2016-11" db="EMBL/GenBank/DDBJ databases">
        <title>The macronuclear genome of Stentor coeruleus: a giant cell with tiny introns.</title>
        <authorList>
            <person name="Slabodnick M."/>
            <person name="Ruby J.G."/>
            <person name="Reiff S.B."/>
            <person name="Swart E.C."/>
            <person name="Gosai S."/>
            <person name="Prabakaran S."/>
            <person name="Witkowska E."/>
            <person name="Larue G.E."/>
            <person name="Fisher S."/>
            <person name="Freeman R.M."/>
            <person name="Gunawardena J."/>
            <person name="Chu W."/>
            <person name="Stover N.A."/>
            <person name="Gregory B.D."/>
            <person name="Nowacki M."/>
            <person name="Derisi J."/>
            <person name="Roy S.W."/>
            <person name="Marshall W.F."/>
            <person name="Sood P."/>
        </authorList>
    </citation>
    <scope>NUCLEOTIDE SEQUENCE [LARGE SCALE GENOMIC DNA]</scope>
    <source>
        <strain evidence="11">WM001</strain>
    </source>
</reference>
<dbReference type="InterPro" id="IPR017981">
    <property type="entry name" value="GPCR_2-like_7TM"/>
</dbReference>
<accession>A0A1R2B6T4</accession>
<sequence length="290" mass="33463">MDQNSNEQEILTLSLAITNTISAIGCIFIILAYVTMKKDLFSIRLVVYMSIADLIHSLCLIISPLSSVWCLIQSILLEFSSSSSILWSAIMAFAIFQAVIKSDDYVERKEKAFVIIGYIIPLILTCLPLSTNSYGYTQGWCWIKSDNQDFIWRLLCFYMILLCVIIYNFVVYWIVYKKIRNEVINAIVDEEAQNINKDLLNRLRFYPIILLVCYSAVTVKRVYEFFNPEGGERMLTWVSGLMISLLGLLNSIVYGLSKDIREHLKQMVCKRQSRDFKKFSSLEGNRNINP</sequence>
<feature type="transmembrane region" description="Helical" evidence="8">
    <location>
        <begin position="46"/>
        <end position="72"/>
    </location>
</feature>
<feature type="domain" description="G-protein coupled receptors family 2 profile 2" evidence="9">
    <location>
        <begin position="8"/>
        <end position="258"/>
    </location>
</feature>
<keyword evidence="7" id="KW-0807">Transducer</keyword>
<evidence type="ECO:0000256" key="1">
    <source>
        <dbReference type="ARBA" id="ARBA00004141"/>
    </source>
</evidence>
<dbReference type="GO" id="GO:0007189">
    <property type="term" value="P:adenylate cyclase-activating G protein-coupled receptor signaling pathway"/>
    <property type="evidence" value="ECO:0007669"/>
    <property type="project" value="TreeGrafter"/>
</dbReference>
<keyword evidence="3 8" id="KW-1133">Transmembrane helix</keyword>
<dbReference type="GO" id="GO:0005886">
    <property type="term" value="C:plasma membrane"/>
    <property type="evidence" value="ECO:0007669"/>
    <property type="project" value="TreeGrafter"/>
</dbReference>
<evidence type="ECO:0000259" key="9">
    <source>
        <dbReference type="PROSITE" id="PS50261"/>
    </source>
</evidence>
<evidence type="ECO:0008006" key="13">
    <source>
        <dbReference type="Google" id="ProtNLM"/>
    </source>
</evidence>
<dbReference type="AlphaFoldDB" id="A0A1R2B6T4"/>
<dbReference type="PROSITE" id="PS50262">
    <property type="entry name" value="G_PROTEIN_RECEP_F1_2"/>
    <property type="match status" value="1"/>
</dbReference>
<feature type="transmembrane region" description="Helical" evidence="8">
    <location>
        <begin position="84"/>
        <end position="100"/>
    </location>
</feature>
<dbReference type="InterPro" id="IPR022343">
    <property type="entry name" value="GCR1-cAMP_receptor"/>
</dbReference>
<dbReference type="EMBL" id="MPUH01000898">
    <property type="protein sequence ID" value="OMJ72472.1"/>
    <property type="molecule type" value="Genomic_DNA"/>
</dbReference>
<dbReference type="PANTHER" id="PTHR23112">
    <property type="entry name" value="G PROTEIN-COUPLED RECEPTOR 157-RELATED"/>
    <property type="match status" value="1"/>
</dbReference>
<feature type="transmembrane region" description="Helical" evidence="8">
    <location>
        <begin position="12"/>
        <end position="34"/>
    </location>
</feature>